<keyword evidence="4 10" id="KW-0808">Transferase</keyword>
<dbReference type="RefSeq" id="WP_331256651.1">
    <property type="nucleotide sequence ID" value="NZ_CP133270.1"/>
</dbReference>
<evidence type="ECO:0000256" key="9">
    <source>
        <dbReference type="ARBA" id="ARBA00049563"/>
    </source>
</evidence>
<dbReference type="Proteomes" id="UP001330434">
    <property type="component" value="Chromosome"/>
</dbReference>
<keyword evidence="15" id="KW-1185">Reference proteome</keyword>
<dbReference type="Gene3D" id="1.10.20.140">
    <property type="match status" value="1"/>
</dbReference>
<evidence type="ECO:0000256" key="11">
    <source>
        <dbReference type="RuleBase" id="RU003783"/>
    </source>
</evidence>
<dbReference type="InterPro" id="IPR039657">
    <property type="entry name" value="Dimethylallyltransferase"/>
</dbReference>
<keyword evidence="5 10" id="KW-0819">tRNA processing</keyword>
<name>A0ABZ2C3W9_9PROT</name>
<evidence type="ECO:0000256" key="3">
    <source>
        <dbReference type="ARBA" id="ARBA00005842"/>
    </source>
</evidence>
<comment type="cofactor">
    <cofactor evidence="1 10">
        <name>Mg(2+)</name>
        <dbReference type="ChEBI" id="CHEBI:18420"/>
    </cofactor>
</comment>
<feature type="region of interest" description="Interaction with substrate tRNA" evidence="10">
    <location>
        <begin position="39"/>
        <end position="42"/>
    </location>
</feature>
<organism evidence="14 15">
    <name type="scientific">Candidatus Bealeia paramacronuclearis</name>
    <dbReference type="NCBI Taxonomy" id="1921001"/>
    <lineage>
        <taxon>Bacteria</taxon>
        <taxon>Pseudomonadati</taxon>
        <taxon>Pseudomonadota</taxon>
        <taxon>Alphaproteobacteria</taxon>
        <taxon>Holosporales</taxon>
        <taxon>Holosporaceae</taxon>
        <taxon>Candidatus Bealeia</taxon>
    </lineage>
</organism>
<gene>
    <name evidence="10" type="primary">miaA</name>
    <name evidence="14" type="ORF">Bealeia1_00292</name>
</gene>
<dbReference type="InterPro" id="IPR018022">
    <property type="entry name" value="IPT"/>
</dbReference>
<evidence type="ECO:0000256" key="2">
    <source>
        <dbReference type="ARBA" id="ARBA00003213"/>
    </source>
</evidence>
<feature type="site" description="Interaction with substrate tRNA" evidence="10">
    <location>
        <position position="128"/>
    </location>
</feature>
<comment type="caution">
    <text evidence="10">Lacks conserved residue(s) required for the propagation of feature annotation.</text>
</comment>
<dbReference type="Pfam" id="PF01715">
    <property type="entry name" value="IPPT"/>
    <property type="match status" value="1"/>
</dbReference>
<evidence type="ECO:0000256" key="13">
    <source>
        <dbReference type="RuleBase" id="RU003785"/>
    </source>
</evidence>
<comment type="subunit">
    <text evidence="10">Monomer.</text>
</comment>
<evidence type="ECO:0000256" key="10">
    <source>
        <dbReference type="HAMAP-Rule" id="MF_00185"/>
    </source>
</evidence>
<evidence type="ECO:0000256" key="8">
    <source>
        <dbReference type="ARBA" id="ARBA00022842"/>
    </source>
</evidence>
<keyword evidence="7 10" id="KW-0067">ATP-binding</keyword>
<dbReference type="PANTHER" id="PTHR11088">
    <property type="entry name" value="TRNA DIMETHYLALLYLTRANSFERASE"/>
    <property type="match status" value="1"/>
</dbReference>
<feature type="binding site" evidence="10">
    <location>
        <begin position="16"/>
        <end position="21"/>
    </location>
    <ligand>
        <name>substrate</name>
    </ligand>
</feature>
<keyword evidence="6 10" id="KW-0547">Nucleotide-binding</keyword>
<dbReference type="EMBL" id="CP133270">
    <property type="protein sequence ID" value="WVX66120.1"/>
    <property type="molecule type" value="Genomic_DNA"/>
</dbReference>
<feature type="region of interest" description="Interaction with substrate tRNA" evidence="10">
    <location>
        <begin position="156"/>
        <end position="160"/>
    </location>
</feature>
<reference evidence="14 15" key="1">
    <citation type="journal article" date="2024" name="Environ. Microbiol.">
        <title>Novel evolutionary insights on the interactions of the Holosporales (Alphaproteobacteria) with eukaryotic hosts from comparative genomics.</title>
        <authorList>
            <person name="Giovannini M."/>
            <person name="Petroni G."/>
            <person name="Castelli M."/>
        </authorList>
    </citation>
    <scope>NUCLEOTIDE SEQUENCE [LARGE SCALE GENOMIC DNA]</scope>
    <source>
        <strain evidence="14 15">US_Bl 15I1</strain>
    </source>
</reference>
<evidence type="ECO:0000256" key="1">
    <source>
        <dbReference type="ARBA" id="ARBA00001946"/>
    </source>
</evidence>
<evidence type="ECO:0000313" key="15">
    <source>
        <dbReference type="Proteomes" id="UP001330434"/>
    </source>
</evidence>
<sequence>MKEKQHLQHYIVAGPTGSGKSSYALEFAQKVGGIVINADSLQIYQDLPILTAQPSTQDKEIVPHCLYGFLGPEGQYSALKWVEDVTHILEEATSPCILVGGTGFYFNTLLEGLSPIPDVPQATKDYVRPLKLLEVRYLLETQDPLMAERLHPHDLQRNARALEVLLGTGRSLSFWQSLRRNPSPYAFYKIGIFPERASHESAMKERVLKMWEEGAIEEVSFLLEKGLSEIASLRSAIGFDEIESYLKGDLSLEIAQNLMMIKTRQYAKRQLTWFRHQMKFDEILSNIIGSKERST</sequence>
<keyword evidence="8 10" id="KW-0460">Magnesium</keyword>
<protein>
    <recommendedName>
        <fullName evidence="10">tRNA dimethylallyltransferase</fullName>
        <ecNumber evidence="10">2.5.1.75</ecNumber>
    </recommendedName>
    <alternativeName>
        <fullName evidence="10">Dimethylallyl diphosphate:tRNA dimethylallyltransferase</fullName>
        <shortName evidence="10">DMAPP:tRNA dimethylallyltransferase</shortName>
        <shortName evidence="10">DMATase</shortName>
    </alternativeName>
    <alternativeName>
        <fullName evidence="10">Isopentenyl-diphosphate:tRNA isopentenyltransferase</fullName>
        <shortName evidence="10">IPP transferase</shortName>
        <shortName evidence="10">IPPT</shortName>
        <shortName evidence="10">IPTase</shortName>
    </alternativeName>
</protein>
<comment type="similarity">
    <text evidence="3 10 13">Belongs to the IPP transferase family.</text>
</comment>
<evidence type="ECO:0000313" key="14">
    <source>
        <dbReference type="EMBL" id="WVX66120.1"/>
    </source>
</evidence>
<comment type="catalytic activity">
    <reaction evidence="9 10 11">
        <text>adenosine(37) in tRNA + dimethylallyl diphosphate = N(6)-dimethylallyladenosine(37) in tRNA + diphosphate</text>
        <dbReference type="Rhea" id="RHEA:26482"/>
        <dbReference type="Rhea" id="RHEA-COMP:10162"/>
        <dbReference type="Rhea" id="RHEA-COMP:10375"/>
        <dbReference type="ChEBI" id="CHEBI:33019"/>
        <dbReference type="ChEBI" id="CHEBI:57623"/>
        <dbReference type="ChEBI" id="CHEBI:74411"/>
        <dbReference type="ChEBI" id="CHEBI:74415"/>
        <dbReference type="EC" id="2.5.1.75"/>
    </reaction>
</comment>
<evidence type="ECO:0000256" key="12">
    <source>
        <dbReference type="RuleBase" id="RU003784"/>
    </source>
</evidence>
<accession>A0ABZ2C3W9</accession>
<feature type="site" description="Interaction with substrate tRNA" evidence="10">
    <location>
        <position position="102"/>
    </location>
</feature>
<dbReference type="InterPro" id="IPR027417">
    <property type="entry name" value="P-loop_NTPase"/>
</dbReference>
<dbReference type="NCBIfam" id="TIGR00174">
    <property type="entry name" value="miaA"/>
    <property type="match status" value="1"/>
</dbReference>
<evidence type="ECO:0000256" key="7">
    <source>
        <dbReference type="ARBA" id="ARBA00022840"/>
    </source>
</evidence>
<dbReference type="HAMAP" id="MF_00185">
    <property type="entry name" value="IPP_trans"/>
    <property type="match status" value="1"/>
</dbReference>
<feature type="binding site" evidence="10">
    <location>
        <begin position="14"/>
        <end position="21"/>
    </location>
    <ligand>
        <name>ATP</name>
        <dbReference type="ChEBI" id="CHEBI:30616"/>
    </ligand>
</feature>
<evidence type="ECO:0000256" key="4">
    <source>
        <dbReference type="ARBA" id="ARBA00022679"/>
    </source>
</evidence>
<proteinExistence type="inferred from homology"/>
<dbReference type="EC" id="2.5.1.75" evidence="10"/>
<dbReference type="SUPFAM" id="SSF52540">
    <property type="entry name" value="P-loop containing nucleoside triphosphate hydrolases"/>
    <property type="match status" value="1"/>
</dbReference>
<evidence type="ECO:0000256" key="6">
    <source>
        <dbReference type="ARBA" id="ARBA00022741"/>
    </source>
</evidence>
<dbReference type="PANTHER" id="PTHR11088:SF60">
    <property type="entry name" value="TRNA DIMETHYLALLYLTRANSFERASE"/>
    <property type="match status" value="1"/>
</dbReference>
<comment type="function">
    <text evidence="2 10 12">Catalyzes the transfer of a dimethylallyl group onto the adenine at position 37 in tRNAs that read codons beginning with uridine, leading to the formation of N6-(dimethylallyl)adenosine (i(6)A).</text>
</comment>
<dbReference type="Gene3D" id="3.40.50.300">
    <property type="entry name" value="P-loop containing nucleotide triphosphate hydrolases"/>
    <property type="match status" value="1"/>
</dbReference>
<evidence type="ECO:0000256" key="5">
    <source>
        <dbReference type="ARBA" id="ARBA00022694"/>
    </source>
</evidence>